<reference evidence="3 4" key="1">
    <citation type="journal article" date="2022" name="G3 (Bethesda)">
        <title>Whole-genome sequence and methylome profiling of the almond [Prunus dulcis (Mill.) D.A. Webb] cultivar 'Nonpareil'.</title>
        <authorList>
            <person name="D'Amico-Willman K.M."/>
            <person name="Ouma W.Z."/>
            <person name="Meulia T."/>
            <person name="Sideli G.M."/>
            <person name="Gradziel T.M."/>
            <person name="Fresnedo-Ramirez J."/>
        </authorList>
    </citation>
    <scope>NUCLEOTIDE SEQUENCE [LARGE SCALE GENOMIC DNA]</scope>
    <source>
        <strain evidence="3">Clone GOH B32 T37-40</strain>
    </source>
</reference>
<evidence type="ECO:0000256" key="2">
    <source>
        <dbReference type="SAM" id="SignalP"/>
    </source>
</evidence>
<keyword evidence="4" id="KW-1185">Reference proteome</keyword>
<feature type="chain" id="PRO_5042160877" evidence="2">
    <location>
        <begin position="23"/>
        <end position="143"/>
    </location>
</feature>
<dbReference type="EMBL" id="JAJFAZ020000002">
    <property type="protein sequence ID" value="KAI5346980.1"/>
    <property type="molecule type" value="Genomic_DNA"/>
</dbReference>
<dbReference type="AlphaFoldDB" id="A0AAD4WNZ6"/>
<protein>
    <submittedName>
        <fullName evidence="3">Uncharacterized protein</fullName>
    </submittedName>
</protein>
<accession>A0AAD4WNZ6</accession>
<feature type="signal peptide" evidence="2">
    <location>
        <begin position="1"/>
        <end position="22"/>
    </location>
</feature>
<comment type="caution">
    <text evidence="3">The sequence shown here is derived from an EMBL/GenBank/DDBJ whole genome shotgun (WGS) entry which is preliminary data.</text>
</comment>
<feature type="compositionally biased region" description="Gly residues" evidence="1">
    <location>
        <begin position="119"/>
        <end position="143"/>
    </location>
</feature>
<evidence type="ECO:0000313" key="4">
    <source>
        <dbReference type="Proteomes" id="UP001054821"/>
    </source>
</evidence>
<sequence>MPFVLTGLFHLLESLSPYITCAGPSLKHKQKQLYRLEEVYLSNKQSSHRAPLSWQALVTDAAANVQSLSLTCQRRVALRLLWLNEICSLSDHAVEPCHAKHIRGNGGGGGGGERDRGEGGGGRGGGGGGGCGRGGEGGVIFKN</sequence>
<name>A0AAD4WNZ6_PRUDU</name>
<keyword evidence="2" id="KW-0732">Signal</keyword>
<dbReference type="Proteomes" id="UP001054821">
    <property type="component" value="Chromosome 2"/>
</dbReference>
<gene>
    <name evidence="3" type="ORF">L3X38_014859</name>
</gene>
<proteinExistence type="predicted"/>
<evidence type="ECO:0000256" key="1">
    <source>
        <dbReference type="SAM" id="MobiDB-lite"/>
    </source>
</evidence>
<feature type="region of interest" description="Disordered" evidence="1">
    <location>
        <begin position="100"/>
        <end position="143"/>
    </location>
</feature>
<evidence type="ECO:0000313" key="3">
    <source>
        <dbReference type="EMBL" id="KAI5346980.1"/>
    </source>
</evidence>
<organism evidence="3 4">
    <name type="scientific">Prunus dulcis</name>
    <name type="common">Almond</name>
    <name type="synonym">Amygdalus dulcis</name>
    <dbReference type="NCBI Taxonomy" id="3755"/>
    <lineage>
        <taxon>Eukaryota</taxon>
        <taxon>Viridiplantae</taxon>
        <taxon>Streptophyta</taxon>
        <taxon>Embryophyta</taxon>
        <taxon>Tracheophyta</taxon>
        <taxon>Spermatophyta</taxon>
        <taxon>Magnoliopsida</taxon>
        <taxon>eudicotyledons</taxon>
        <taxon>Gunneridae</taxon>
        <taxon>Pentapetalae</taxon>
        <taxon>rosids</taxon>
        <taxon>fabids</taxon>
        <taxon>Rosales</taxon>
        <taxon>Rosaceae</taxon>
        <taxon>Amygdaloideae</taxon>
        <taxon>Amygdaleae</taxon>
        <taxon>Prunus</taxon>
    </lineage>
</organism>